<dbReference type="Proteomes" id="UP001156691">
    <property type="component" value="Unassembled WGS sequence"/>
</dbReference>
<keyword evidence="1" id="KW-1133">Transmembrane helix</keyword>
<keyword evidence="1" id="KW-0472">Membrane</keyword>
<evidence type="ECO:0008006" key="4">
    <source>
        <dbReference type="Google" id="ProtNLM"/>
    </source>
</evidence>
<keyword evidence="3" id="KW-1185">Reference proteome</keyword>
<name>A0ABQ5WBZ8_9HYPH</name>
<dbReference type="RefSeq" id="WP_348523252.1">
    <property type="nucleotide sequence ID" value="NZ_BSNS01000024.1"/>
</dbReference>
<evidence type="ECO:0000256" key="1">
    <source>
        <dbReference type="SAM" id="Phobius"/>
    </source>
</evidence>
<evidence type="ECO:0000313" key="2">
    <source>
        <dbReference type="EMBL" id="GLQ57408.1"/>
    </source>
</evidence>
<sequence>MIWTSAIGASLFVSAAVGWLVLRGLPQWALGALLAAGAGAMFNLTISDLLPEAESRQFQRSSTVATGVGFLVSMVLAHLQ</sequence>
<keyword evidence="1" id="KW-0812">Transmembrane</keyword>
<gene>
    <name evidence="2" type="ORF">GCM10010862_46670</name>
</gene>
<protein>
    <recommendedName>
        <fullName evidence="4">ZIP family zinc transporter</fullName>
    </recommendedName>
</protein>
<organism evidence="2 3">
    <name type="scientific">Devosia nitrariae</name>
    <dbReference type="NCBI Taxonomy" id="2071872"/>
    <lineage>
        <taxon>Bacteria</taxon>
        <taxon>Pseudomonadati</taxon>
        <taxon>Pseudomonadota</taxon>
        <taxon>Alphaproteobacteria</taxon>
        <taxon>Hyphomicrobiales</taxon>
        <taxon>Devosiaceae</taxon>
        <taxon>Devosia</taxon>
    </lineage>
</organism>
<reference evidence="3" key="1">
    <citation type="journal article" date="2019" name="Int. J. Syst. Evol. Microbiol.">
        <title>The Global Catalogue of Microorganisms (GCM) 10K type strain sequencing project: providing services to taxonomists for standard genome sequencing and annotation.</title>
        <authorList>
            <consortium name="The Broad Institute Genomics Platform"/>
            <consortium name="The Broad Institute Genome Sequencing Center for Infectious Disease"/>
            <person name="Wu L."/>
            <person name="Ma J."/>
        </authorList>
    </citation>
    <scope>NUCLEOTIDE SEQUENCE [LARGE SCALE GENOMIC DNA]</scope>
    <source>
        <strain evidence="3">NBRC 112416</strain>
    </source>
</reference>
<evidence type="ECO:0000313" key="3">
    <source>
        <dbReference type="Proteomes" id="UP001156691"/>
    </source>
</evidence>
<feature type="transmembrane region" description="Helical" evidence="1">
    <location>
        <begin position="28"/>
        <end position="50"/>
    </location>
</feature>
<proteinExistence type="predicted"/>
<dbReference type="EMBL" id="BSNS01000024">
    <property type="protein sequence ID" value="GLQ57408.1"/>
    <property type="molecule type" value="Genomic_DNA"/>
</dbReference>
<feature type="transmembrane region" description="Helical" evidence="1">
    <location>
        <begin position="62"/>
        <end position="79"/>
    </location>
</feature>
<comment type="caution">
    <text evidence="2">The sequence shown here is derived from an EMBL/GenBank/DDBJ whole genome shotgun (WGS) entry which is preliminary data.</text>
</comment>
<accession>A0ABQ5WBZ8</accession>